<dbReference type="InterPro" id="IPR046848">
    <property type="entry name" value="E_motif"/>
</dbReference>
<dbReference type="GO" id="GO:0009451">
    <property type="term" value="P:RNA modification"/>
    <property type="evidence" value="ECO:0007669"/>
    <property type="project" value="InterPro"/>
</dbReference>
<dbReference type="PANTHER" id="PTHR47926:SF344">
    <property type="entry name" value="OS07G0636900 PROTEIN"/>
    <property type="match status" value="1"/>
</dbReference>
<name>A0A835DII5_TETSI</name>
<dbReference type="InterPro" id="IPR032867">
    <property type="entry name" value="DYW_dom"/>
</dbReference>
<evidence type="ECO:0000256" key="1">
    <source>
        <dbReference type="ARBA" id="ARBA00022737"/>
    </source>
</evidence>
<dbReference type="Gene3D" id="1.25.40.10">
    <property type="entry name" value="Tetratricopeptide repeat domain"/>
    <property type="match status" value="5"/>
</dbReference>
<dbReference type="EMBL" id="JABCRI010000008">
    <property type="protein sequence ID" value="KAF8401852.1"/>
    <property type="molecule type" value="Genomic_DNA"/>
</dbReference>
<dbReference type="InterPro" id="IPR002885">
    <property type="entry name" value="PPR_rpt"/>
</dbReference>
<dbReference type="OrthoDB" id="185373at2759"/>
<dbReference type="Pfam" id="PF14432">
    <property type="entry name" value="DYW_deaminase"/>
    <property type="match status" value="1"/>
</dbReference>
<feature type="repeat" description="PPR" evidence="2">
    <location>
        <begin position="283"/>
        <end position="317"/>
    </location>
</feature>
<feature type="repeat" description="PPR" evidence="2">
    <location>
        <begin position="353"/>
        <end position="383"/>
    </location>
</feature>
<dbReference type="Proteomes" id="UP000655225">
    <property type="component" value="Unassembled WGS sequence"/>
</dbReference>
<feature type="repeat" description="PPR" evidence="2">
    <location>
        <begin position="419"/>
        <end position="454"/>
    </location>
</feature>
<evidence type="ECO:0000256" key="2">
    <source>
        <dbReference type="PROSITE-ProRule" id="PRU00708"/>
    </source>
</evidence>
<dbReference type="InterPro" id="IPR011990">
    <property type="entry name" value="TPR-like_helical_dom_sf"/>
</dbReference>
<protein>
    <recommendedName>
        <fullName evidence="3">DYW domain-containing protein</fullName>
    </recommendedName>
</protein>
<dbReference type="AlphaFoldDB" id="A0A835DII5"/>
<evidence type="ECO:0000313" key="5">
    <source>
        <dbReference type="Proteomes" id="UP000655225"/>
    </source>
</evidence>
<evidence type="ECO:0000313" key="4">
    <source>
        <dbReference type="EMBL" id="KAF8401852.1"/>
    </source>
</evidence>
<keyword evidence="5" id="KW-1185">Reference proteome</keyword>
<feature type="domain" description="DYW" evidence="3">
    <location>
        <begin position="599"/>
        <end position="691"/>
    </location>
</feature>
<dbReference type="FunFam" id="1.25.40.10:FF:000344">
    <property type="entry name" value="Pentatricopeptide repeat-containing protein"/>
    <property type="match status" value="1"/>
</dbReference>
<keyword evidence="1" id="KW-0677">Repeat</keyword>
<dbReference type="NCBIfam" id="TIGR00756">
    <property type="entry name" value="PPR"/>
    <property type="match status" value="5"/>
</dbReference>
<evidence type="ECO:0000259" key="3">
    <source>
        <dbReference type="Pfam" id="PF14432"/>
    </source>
</evidence>
<dbReference type="Pfam" id="PF20431">
    <property type="entry name" value="E_motif"/>
    <property type="match status" value="1"/>
</dbReference>
<dbReference type="PROSITE" id="PS51375">
    <property type="entry name" value="PPR"/>
    <property type="match status" value="6"/>
</dbReference>
<accession>A0A835DII5</accession>
<dbReference type="GO" id="GO:0008270">
    <property type="term" value="F:zinc ion binding"/>
    <property type="evidence" value="ECO:0007669"/>
    <property type="project" value="InterPro"/>
</dbReference>
<dbReference type="Pfam" id="PF13041">
    <property type="entry name" value="PPR_2"/>
    <property type="match status" value="2"/>
</dbReference>
<organism evidence="4 5">
    <name type="scientific">Tetracentron sinense</name>
    <name type="common">Spur-leaf</name>
    <dbReference type="NCBI Taxonomy" id="13715"/>
    <lineage>
        <taxon>Eukaryota</taxon>
        <taxon>Viridiplantae</taxon>
        <taxon>Streptophyta</taxon>
        <taxon>Embryophyta</taxon>
        <taxon>Tracheophyta</taxon>
        <taxon>Spermatophyta</taxon>
        <taxon>Magnoliopsida</taxon>
        <taxon>Trochodendrales</taxon>
        <taxon>Trochodendraceae</taxon>
        <taxon>Tetracentron</taxon>
    </lineage>
</organism>
<gene>
    <name evidence="4" type="ORF">HHK36_012799</name>
</gene>
<reference evidence="4 5" key="1">
    <citation type="submission" date="2020-04" db="EMBL/GenBank/DDBJ databases">
        <title>Plant Genome Project.</title>
        <authorList>
            <person name="Zhang R.-G."/>
        </authorList>
    </citation>
    <scope>NUCLEOTIDE SEQUENCE [LARGE SCALE GENOMIC DNA]</scope>
    <source>
        <strain evidence="4">YNK0</strain>
        <tissue evidence="4">Leaf</tissue>
    </source>
</reference>
<dbReference type="PANTHER" id="PTHR47926">
    <property type="entry name" value="PENTATRICOPEPTIDE REPEAT-CONTAINING PROTEIN"/>
    <property type="match status" value="1"/>
</dbReference>
<comment type="caution">
    <text evidence="4">The sequence shown here is derived from an EMBL/GenBank/DDBJ whole genome shotgun (WGS) entry which is preliminary data.</text>
</comment>
<feature type="repeat" description="PPR" evidence="2">
    <location>
        <begin position="181"/>
        <end position="215"/>
    </location>
</feature>
<dbReference type="Pfam" id="PF01535">
    <property type="entry name" value="PPR"/>
    <property type="match status" value="3"/>
</dbReference>
<dbReference type="OMA" id="MGIKGYR"/>
<dbReference type="FunFam" id="1.25.40.10:FF:000031">
    <property type="entry name" value="Pentatricopeptide repeat-containing protein mitochondrial"/>
    <property type="match status" value="1"/>
</dbReference>
<feature type="repeat" description="PPR" evidence="2">
    <location>
        <begin position="80"/>
        <end position="114"/>
    </location>
</feature>
<dbReference type="GO" id="GO:0003723">
    <property type="term" value="F:RNA binding"/>
    <property type="evidence" value="ECO:0007669"/>
    <property type="project" value="InterPro"/>
</dbReference>
<dbReference type="FunFam" id="1.25.40.10:FF:000366">
    <property type="entry name" value="Pentatricopeptide (PPR) repeat-containing protein"/>
    <property type="match status" value="1"/>
</dbReference>
<feature type="repeat" description="PPR" evidence="2">
    <location>
        <begin position="384"/>
        <end position="418"/>
    </location>
</feature>
<dbReference type="InterPro" id="IPR046960">
    <property type="entry name" value="PPR_At4g14850-like_plant"/>
</dbReference>
<proteinExistence type="predicted"/>
<sequence length="691" mass="77259">MIPAGGKAIPIISPKNPSKTFLSLFHLTKTLALTKQLHAQIIIYGLHQSVLYGSKISNAYIELGSLENASEAFDQITLKNQYSWNTIISGYSKNGRSLDVLRLYKQMRSENHLVDSFNLVFAVKGCIGLSLMQEGKCVHSGAVKSGLETDWYVVPALINMYTELGSLEEARKVFETNPKRNSVVWGAMIKGYLKFSKEFEVFELFSKMRNSGFELDPFSAEGLIRACGNVCADREGNAFHGYCMKRNFMASNCCLQTSLVDMYTKCSLLECALKLFEEIPDKDVVLWSAMVTGFAKNGKAWEAISLFRQMVDESIMPNAITFASVLLACSDMGALQQGKSLHGYVIRNGVELDVVNYTALLDMYAKCGCIGIATRVFNRMPERNVFSWSAMINGFGMHGLYSEAFSLFAQMRSKNHVPNAITFVSVLSACSHTGRIGEGWSYFESMTKDYGINPTEEHYACIVDLLGRGEKIDEAVSFIYNMPVEPSASVWGALLGACRIHKRVELAEQVAKKLLVLEPDQSGVYVLLSNIYAAVGKWDMVKKMRLMMSEKGLQKTAGFSAIEVEKKVYVFSAKDRLTYRNTGIDDVWNFLLAKMRALGYVPDVRFVLHDVDDEVKEEILCGHSEKLAIAFGLLKTRAGTPIRITKNLRVCGDCHTASKFVSLITKREILMRDTKRFHHVKDGVCSCGDYW</sequence>